<sequence length="78" mass="9079">MNSRTKESKRLLESFKKALQNGTITREEYDAAILLLIDKMSFIEHNPEQINYLLNKLSEKIKSDISLIETINLSFCMN</sequence>
<evidence type="ECO:0000313" key="1">
    <source>
        <dbReference type="EMBL" id="MDV3662447.1"/>
    </source>
</evidence>
<evidence type="ECO:0000313" key="2">
    <source>
        <dbReference type="Proteomes" id="UP001189000"/>
    </source>
</evidence>
<gene>
    <name evidence="1" type="ORF">CMU51_00020</name>
</gene>
<protein>
    <submittedName>
        <fullName evidence="1">Uncharacterized protein</fullName>
    </submittedName>
</protein>
<organism evidence="1 2">
    <name type="scientific">Elizabethkingia anophelis</name>
    <dbReference type="NCBI Taxonomy" id="1117645"/>
    <lineage>
        <taxon>Bacteria</taxon>
        <taxon>Pseudomonadati</taxon>
        <taxon>Bacteroidota</taxon>
        <taxon>Flavobacteriia</taxon>
        <taxon>Flavobacteriales</taxon>
        <taxon>Weeksellaceae</taxon>
        <taxon>Elizabethkingia</taxon>
    </lineage>
</organism>
<reference evidence="1" key="1">
    <citation type="submission" date="2023-02" db="EMBL/GenBank/DDBJ databases">
        <title>Elizabethkingia anophelis draft genomes.</title>
        <authorList>
            <person name="Nicholson A.C."/>
            <person name="Whitney A.M."/>
            <person name="Humrighouse B.W."/>
            <person name="Villarma A."/>
            <person name="Bell M."/>
            <person name="Mcquiston J."/>
        </authorList>
    </citation>
    <scope>NUCLEOTIDE SEQUENCE</scope>
    <source>
        <strain evidence="1">B4955</strain>
    </source>
</reference>
<proteinExistence type="predicted"/>
<dbReference type="AlphaFoldDB" id="A0AAE4NY80"/>
<accession>A0AAE4NY80</accession>
<dbReference type="Proteomes" id="UP001189000">
    <property type="component" value="Unassembled WGS sequence"/>
</dbReference>
<comment type="caution">
    <text evidence="1">The sequence shown here is derived from an EMBL/GenBank/DDBJ whole genome shotgun (WGS) entry which is preliminary data.</text>
</comment>
<dbReference type="RefSeq" id="WP_035593178.1">
    <property type="nucleotide sequence ID" value="NZ_CCAC010000056.1"/>
</dbReference>
<name>A0AAE4NY80_9FLAO</name>
<dbReference type="EMBL" id="NWGY01000001">
    <property type="protein sequence ID" value="MDV3662447.1"/>
    <property type="molecule type" value="Genomic_DNA"/>
</dbReference>